<evidence type="ECO:0000313" key="3">
    <source>
        <dbReference type="EMBL" id="KKN29650.1"/>
    </source>
</evidence>
<keyword evidence="1" id="KW-0175">Coiled coil</keyword>
<dbReference type="SUPFAM" id="SSF75712">
    <property type="entry name" value="Rad50 coiled-coil Zn hook"/>
    <property type="match status" value="1"/>
</dbReference>
<evidence type="ECO:0000256" key="2">
    <source>
        <dbReference type="SAM" id="MobiDB-lite"/>
    </source>
</evidence>
<dbReference type="InterPro" id="IPR027417">
    <property type="entry name" value="P-loop_NTPase"/>
</dbReference>
<dbReference type="EMBL" id="LAZR01002470">
    <property type="protein sequence ID" value="KKN29650.1"/>
    <property type="molecule type" value="Genomic_DNA"/>
</dbReference>
<reference evidence="3" key="1">
    <citation type="journal article" date="2015" name="Nature">
        <title>Complex archaea that bridge the gap between prokaryotes and eukaryotes.</title>
        <authorList>
            <person name="Spang A."/>
            <person name="Saw J.H."/>
            <person name="Jorgensen S.L."/>
            <person name="Zaremba-Niedzwiedzka K."/>
            <person name="Martijn J."/>
            <person name="Lind A.E."/>
            <person name="van Eijk R."/>
            <person name="Schleper C."/>
            <person name="Guy L."/>
            <person name="Ettema T.J."/>
        </authorList>
    </citation>
    <scope>NUCLEOTIDE SEQUENCE</scope>
</reference>
<dbReference type="Gene3D" id="3.40.50.300">
    <property type="entry name" value="P-loop containing nucleotide triphosphate hydrolases"/>
    <property type="match status" value="1"/>
</dbReference>
<feature type="coiled-coil region" evidence="1">
    <location>
        <begin position="235"/>
        <end position="276"/>
    </location>
</feature>
<dbReference type="AlphaFoldDB" id="A0A0F9PCU4"/>
<name>A0A0F9PCU4_9ZZZZ</name>
<feature type="compositionally biased region" description="Basic and acidic residues" evidence="2">
    <location>
        <begin position="439"/>
        <end position="452"/>
    </location>
</feature>
<protein>
    <recommendedName>
        <fullName evidence="4">Rad50/SbcC-type AAA domain-containing protein</fullName>
    </recommendedName>
</protein>
<comment type="caution">
    <text evidence="3">The sequence shown here is derived from an EMBL/GenBank/DDBJ whole genome shotgun (WGS) entry which is preliminary data.</text>
</comment>
<proteinExistence type="predicted"/>
<feature type="coiled-coil region" evidence="1">
    <location>
        <begin position="349"/>
        <end position="390"/>
    </location>
</feature>
<gene>
    <name evidence="3" type="ORF">LCGC14_0842030</name>
</gene>
<evidence type="ECO:0008006" key="4">
    <source>
        <dbReference type="Google" id="ProtNLM"/>
    </source>
</evidence>
<sequence length="622" mass="69367">MNGIRLRHLVFTGPSIEPAELGFDEGLNIIYGASNTGKSFASKAILFMLGVSKSLPKIEEIADYDSVWLGLTLPDNRDVTLYRATQGGHFKLYKGLLKKLGVKEGLVLRQQHDSKRTDTVSHFLLNSIGVAGKTVVRDGNCKKDTLSIYFLSPYLVVSEQDIIAEKSPVFTSGSPSQRTFEQNLFKFLLTGVDDAAAVTVPKPSERKVAKAAKIELVEELTAQIDAELGENPPDKRESEEQLGQLERSARDLASRLKEAQEKLDALVGERRKTVERRRELLERAGELDLTIERFFKLQAVYSSDLQRLQSIEEGGFVLVAMTDMDCPVCGAPPDAQKHNHAAEEVAMAHRAAAAEARKIEREQRELTQTVASLEAEAVGLRRTVDLEKNEIDRLDGEIEKARPHETSLRESYEVYVSKRSEIVDVLDLYKRRSNLSTRKAEINAEPTRRSKGDAPPVGPDSTTLFQFGETVKSVLTEWRFPDADKVQFDAEAMDITVAGKLRAANGKGVRAILHAAFNVAIVVFCIENNLPYPGFLVLDTPLLTYREPMTSRYGELSDDEKILKKTDLAEHFYKHLASLKDKVQFIVIENSDPPTAIRDVARIETFSGLEGNGRFGLLPRHM</sequence>
<accession>A0A0F9PCU4</accession>
<feature type="region of interest" description="Disordered" evidence="2">
    <location>
        <begin position="439"/>
        <end position="462"/>
    </location>
</feature>
<organism evidence="3">
    <name type="scientific">marine sediment metagenome</name>
    <dbReference type="NCBI Taxonomy" id="412755"/>
    <lineage>
        <taxon>unclassified sequences</taxon>
        <taxon>metagenomes</taxon>
        <taxon>ecological metagenomes</taxon>
    </lineage>
</organism>
<evidence type="ECO:0000256" key="1">
    <source>
        <dbReference type="SAM" id="Coils"/>
    </source>
</evidence>